<dbReference type="InterPro" id="IPR029787">
    <property type="entry name" value="Nucleotide_cyclase"/>
</dbReference>
<dbReference type="Pfam" id="PF08447">
    <property type="entry name" value="PAS_3"/>
    <property type="match status" value="1"/>
</dbReference>
<dbReference type="PANTHER" id="PTHR44757">
    <property type="entry name" value="DIGUANYLATE CYCLASE DGCP"/>
    <property type="match status" value="1"/>
</dbReference>
<dbReference type="InterPro" id="IPR013655">
    <property type="entry name" value="PAS_fold_3"/>
</dbReference>
<protein>
    <submittedName>
        <fullName evidence="4">PAS domain S-box protein</fullName>
    </submittedName>
</protein>
<dbReference type="InterPro" id="IPR052155">
    <property type="entry name" value="Biofilm_reg_signaling"/>
</dbReference>
<dbReference type="InterPro" id="IPR000160">
    <property type="entry name" value="GGDEF_dom"/>
</dbReference>
<dbReference type="PROSITE" id="PS50887">
    <property type="entry name" value="GGDEF"/>
    <property type="match status" value="1"/>
</dbReference>
<feature type="domain" description="PAS" evidence="1">
    <location>
        <begin position="148"/>
        <end position="201"/>
    </location>
</feature>
<dbReference type="SMART" id="SM00267">
    <property type="entry name" value="GGDEF"/>
    <property type="match status" value="1"/>
</dbReference>
<dbReference type="AlphaFoldDB" id="A0AAU4K0Q1"/>
<dbReference type="InterPro" id="IPR000014">
    <property type="entry name" value="PAS"/>
</dbReference>
<dbReference type="Gene3D" id="3.30.450.20">
    <property type="entry name" value="PAS domain"/>
    <property type="match status" value="2"/>
</dbReference>
<gene>
    <name evidence="4" type="ORF">OG579_18135</name>
</gene>
<dbReference type="SUPFAM" id="SSF55785">
    <property type="entry name" value="PYP-like sensor domain (PAS domain)"/>
    <property type="match status" value="2"/>
</dbReference>
<dbReference type="CDD" id="cd00130">
    <property type="entry name" value="PAS"/>
    <property type="match status" value="2"/>
</dbReference>
<dbReference type="SUPFAM" id="SSF55073">
    <property type="entry name" value="Nucleotide cyclase"/>
    <property type="match status" value="1"/>
</dbReference>
<evidence type="ECO:0000259" key="1">
    <source>
        <dbReference type="PROSITE" id="PS50112"/>
    </source>
</evidence>
<dbReference type="InterPro" id="IPR035965">
    <property type="entry name" value="PAS-like_dom_sf"/>
</dbReference>
<evidence type="ECO:0000313" key="5">
    <source>
        <dbReference type="Proteomes" id="UP001432128"/>
    </source>
</evidence>
<sequence>MDETGSDADILRRVIDNVPALIGYWDADLRNLAANQAYVDYFGLTPEKARGMHIRDVLGPEVYELNRPYIEAALAGTPQQFDRTLIDVHGTVRHTQATYVPEIVDGRVRGFFVHVAEVSRRVEAERERDEAISLFETSMHHAAIGQAVVGTDGRWLQVNQALCELTGYTAEELQELSFRDITHPDDVAAADRHLAQLLDGSRTHIQSEKRYLRKDGSVVWVQRNAVVVRGTGIEGIIIAQIQDITRRKVAENELARLAVTDALTDLGNRHLLMTEIDSHTTGPLGLLFLDLDGFKRVNDTHGHGAGDELLVAVARRIADGIDPADLACRIGGDEFVVLVRSATSNADIERYRSSLKAAVTGVYRLPSVPGPITVTASVGSSWSADGGHSALLRAADEHMYADKSGAS</sequence>
<organism evidence="4 5">
    <name type="scientific">Williamsia herbipolensis</name>
    <dbReference type="NCBI Taxonomy" id="1603258"/>
    <lineage>
        <taxon>Bacteria</taxon>
        <taxon>Bacillati</taxon>
        <taxon>Actinomycetota</taxon>
        <taxon>Actinomycetes</taxon>
        <taxon>Mycobacteriales</taxon>
        <taxon>Nocardiaceae</taxon>
        <taxon>Williamsia</taxon>
    </lineage>
</organism>
<dbReference type="Pfam" id="PF00990">
    <property type="entry name" value="GGDEF"/>
    <property type="match status" value="1"/>
</dbReference>
<dbReference type="SMART" id="SM00091">
    <property type="entry name" value="PAS"/>
    <property type="match status" value="2"/>
</dbReference>
<dbReference type="EMBL" id="CP108021">
    <property type="protein sequence ID" value="WUM19597.1"/>
    <property type="molecule type" value="Genomic_DNA"/>
</dbReference>
<feature type="domain" description="GGDEF" evidence="3">
    <location>
        <begin position="282"/>
        <end position="407"/>
    </location>
</feature>
<dbReference type="Gene3D" id="3.30.70.270">
    <property type="match status" value="1"/>
</dbReference>
<dbReference type="InterPro" id="IPR001610">
    <property type="entry name" value="PAC"/>
</dbReference>
<dbReference type="CDD" id="cd01949">
    <property type="entry name" value="GGDEF"/>
    <property type="match status" value="1"/>
</dbReference>
<dbReference type="RefSeq" id="WP_328857074.1">
    <property type="nucleotide sequence ID" value="NZ_CP108021.1"/>
</dbReference>
<feature type="domain" description="PAC" evidence="2">
    <location>
        <begin position="205"/>
        <end position="256"/>
    </location>
</feature>
<feature type="domain" description="PAS" evidence="1">
    <location>
        <begin position="7"/>
        <end position="77"/>
    </location>
</feature>
<evidence type="ECO:0000259" key="3">
    <source>
        <dbReference type="PROSITE" id="PS50887"/>
    </source>
</evidence>
<evidence type="ECO:0000313" key="4">
    <source>
        <dbReference type="EMBL" id="WUM19597.1"/>
    </source>
</evidence>
<dbReference type="NCBIfam" id="TIGR00254">
    <property type="entry name" value="GGDEF"/>
    <property type="match status" value="1"/>
</dbReference>
<accession>A0AAU4K0Q1</accession>
<reference evidence="4 5" key="1">
    <citation type="submission" date="2022-10" db="EMBL/GenBank/DDBJ databases">
        <title>The complete genomes of actinobacterial strains from the NBC collection.</title>
        <authorList>
            <person name="Joergensen T.S."/>
            <person name="Alvarez Arevalo M."/>
            <person name="Sterndorff E.B."/>
            <person name="Faurdal D."/>
            <person name="Vuksanovic O."/>
            <person name="Mourched A.-S."/>
            <person name="Charusanti P."/>
            <person name="Shaw S."/>
            <person name="Blin K."/>
            <person name="Weber T."/>
        </authorList>
    </citation>
    <scope>NUCLEOTIDE SEQUENCE [LARGE SCALE GENOMIC DNA]</scope>
    <source>
        <strain evidence="4 5">NBC_00319</strain>
    </source>
</reference>
<dbReference type="InterPro" id="IPR000700">
    <property type="entry name" value="PAS-assoc_C"/>
</dbReference>
<proteinExistence type="predicted"/>
<dbReference type="NCBIfam" id="TIGR00229">
    <property type="entry name" value="sensory_box"/>
    <property type="match status" value="2"/>
</dbReference>
<dbReference type="InterPro" id="IPR043128">
    <property type="entry name" value="Rev_trsase/Diguanyl_cyclase"/>
</dbReference>
<dbReference type="Pfam" id="PF08448">
    <property type="entry name" value="PAS_4"/>
    <property type="match status" value="1"/>
</dbReference>
<dbReference type="KEGG" id="whr:OG579_18135"/>
<dbReference type="SMART" id="SM00086">
    <property type="entry name" value="PAC"/>
    <property type="match status" value="2"/>
</dbReference>
<dbReference type="Proteomes" id="UP001432128">
    <property type="component" value="Chromosome"/>
</dbReference>
<name>A0AAU4K0Q1_9NOCA</name>
<keyword evidence="5" id="KW-1185">Reference proteome</keyword>
<evidence type="ECO:0000259" key="2">
    <source>
        <dbReference type="PROSITE" id="PS50113"/>
    </source>
</evidence>
<dbReference type="InterPro" id="IPR013656">
    <property type="entry name" value="PAS_4"/>
</dbReference>
<dbReference type="PANTHER" id="PTHR44757:SF2">
    <property type="entry name" value="BIOFILM ARCHITECTURE MAINTENANCE PROTEIN MBAA"/>
    <property type="match status" value="1"/>
</dbReference>
<dbReference type="PROSITE" id="PS50113">
    <property type="entry name" value="PAC"/>
    <property type="match status" value="1"/>
</dbReference>
<dbReference type="PROSITE" id="PS50112">
    <property type="entry name" value="PAS"/>
    <property type="match status" value="2"/>
</dbReference>